<dbReference type="AlphaFoldDB" id="A0AAE6JM53"/>
<evidence type="ECO:0000313" key="2">
    <source>
        <dbReference type="EMBL" id="QEM07876.1"/>
    </source>
</evidence>
<dbReference type="EMBL" id="CP071880">
    <property type="protein sequence ID" value="QTE49554.1"/>
    <property type="molecule type" value="Genomic_DNA"/>
</dbReference>
<evidence type="ECO:0000313" key="3">
    <source>
        <dbReference type="EMBL" id="QTE49554.1"/>
    </source>
</evidence>
<evidence type="ECO:0000313" key="4">
    <source>
        <dbReference type="Proteomes" id="UP000250557"/>
    </source>
</evidence>
<evidence type="ECO:0000259" key="1">
    <source>
        <dbReference type="PROSITE" id="PS50172"/>
    </source>
</evidence>
<feature type="domain" description="BRCT" evidence="1">
    <location>
        <begin position="421"/>
        <end position="494"/>
    </location>
</feature>
<evidence type="ECO:0000313" key="5">
    <source>
        <dbReference type="Proteomes" id="UP000663940"/>
    </source>
</evidence>
<reference evidence="3 5" key="2">
    <citation type="submission" date="2021-03" db="EMBL/GenBank/DDBJ databases">
        <title>Mucilaginibacter strains isolated from gold and copper mining confer multi heavy-metal resistance.</title>
        <authorList>
            <person name="Li Y."/>
        </authorList>
    </citation>
    <scope>NUCLEOTIDE SEQUENCE [LARGE SCALE GENOMIC DNA]</scope>
    <source>
        <strain evidence="3 5">P2-4</strain>
    </source>
</reference>
<dbReference type="EMBL" id="CP043451">
    <property type="protein sequence ID" value="QEM07876.1"/>
    <property type="molecule type" value="Genomic_DNA"/>
</dbReference>
<name>A0AAE6JM53_9SPHI</name>
<dbReference type="PROSITE" id="PS50172">
    <property type="entry name" value="BRCT"/>
    <property type="match status" value="1"/>
</dbReference>
<accession>A0AAE6JM53</accession>
<keyword evidence="5" id="KW-1185">Reference proteome</keyword>
<organism evidence="2 4">
    <name type="scientific">Mucilaginibacter rubeus</name>
    <dbReference type="NCBI Taxonomy" id="2027860"/>
    <lineage>
        <taxon>Bacteria</taxon>
        <taxon>Pseudomonadati</taxon>
        <taxon>Bacteroidota</taxon>
        <taxon>Sphingobacteriia</taxon>
        <taxon>Sphingobacteriales</taxon>
        <taxon>Sphingobacteriaceae</taxon>
        <taxon>Mucilaginibacter</taxon>
    </lineage>
</organism>
<protein>
    <recommendedName>
        <fullName evidence="1">BRCT domain-containing protein</fullName>
    </recommendedName>
</protein>
<reference evidence="2 4" key="1">
    <citation type="submission" date="2019-08" db="EMBL/GenBank/DDBJ databases">
        <title>Comparative genome analysis confer to the adaptation heavy metal polluted environment.</title>
        <authorList>
            <person name="Li Y."/>
        </authorList>
    </citation>
    <scope>NUCLEOTIDE SEQUENCE [LARGE SCALE GENOMIC DNA]</scope>
    <source>
        <strain evidence="2 4">P2</strain>
    </source>
</reference>
<proteinExistence type="predicted"/>
<gene>
    <name evidence="2" type="ORF">DIU31_031855</name>
    <name evidence="3" type="ORF">J3L21_29160</name>
</gene>
<dbReference type="InterPro" id="IPR001357">
    <property type="entry name" value="BRCT_dom"/>
</dbReference>
<dbReference type="Proteomes" id="UP000663940">
    <property type="component" value="Chromosome"/>
</dbReference>
<dbReference type="Proteomes" id="UP000250557">
    <property type="component" value="Chromosome"/>
</dbReference>
<sequence>MNFNRKLVINYSRVYGENKAINAESLSALNKVTWSKVLARLNYLARHHKHDGIIDVINDWFSKDNRDHANQLLNLIVNGYKDTNVHPRELLTINLWSNLHLLDEILSTQNDPEKHLDNNESEKELFDIYLAVNGLFGSKTDGIFDSVPANEYPEVVDRLARVTLTNLLPYHDLNHFKPLELLVAGTIKAYYLFSFLEPEHGELLALFLKPYGIDNWRDYLKGILPIAAHATSEGDGSGLNYMNIEHSENKDQSKAFLDHLALVDETEYQVKTDFLNARAKPLFRTGEDNYLILDSVLLVNRIYNSIFFELLRLAERNKKLHASYKDFFGLYTYDFIEKYLSYTLLDKIFGKTSYYRLSGKQIKDKFGLDTEPDYYVRNGHKVFLFEVKGSMLTGEAKQSFHFPTIANELWQKYVHDDKDEGNKAVQQLAERIDYLFSENEGYDKNRHPDKLRIYPVLIVSELALTAPGINVVLNDWFQNEISKRDRLHHNRYRIFPLVIIDLDTLILYSEAFELNRGMFEASLGGYFAAIDRGKIKPKKGVPPTTGYIEDLMMRSYQPYNGFLHDFKKLTTPKLFMEFGTELVSPQKK</sequence>
<dbReference type="RefSeq" id="WP_112653874.1">
    <property type="nucleotide sequence ID" value="NZ_CP043451.1"/>
</dbReference>